<name>G8M007_ACECE</name>
<keyword evidence="10" id="KW-1185">Reference proteome</keyword>
<dbReference type="NCBIfam" id="TIGR02937">
    <property type="entry name" value="sigma70-ECF"/>
    <property type="match status" value="1"/>
</dbReference>
<dbReference type="Gene3D" id="1.10.10.10">
    <property type="entry name" value="Winged helix-like DNA-binding domain superfamily/Winged helix DNA-binding domain"/>
    <property type="match status" value="1"/>
</dbReference>
<dbReference type="KEGG" id="ccl:Clocl_3653"/>
<proteinExistence type="inferred from homology"/>
<evidence type="ECO:0000256" key="5">
    <source>
        <dbReference type="ARBA" id="ARBA00023163"/>
    </source>
</evidence>
<dbReference type="eggNOG" id="COG1595">
    <property type="taxonomic scope" value="Bacteria"/>
</dbReference>
<reference evidence="10" key="1">
    <citation type="submission" date="2011-12" db="EMBL/GenBank/DDBJ databases">
        <title>Complete sequence of Clostridium clariflavum DSM 19732.</title>
        <authorList>
            <consortium name="US DOE Joint Genome Institute"/>
            <person name="Lucas S."/>
            <person name="Han J."/>
            <person name="Lapidus A."/>
            <person name="Cheng J.-F."/>
            <person name="Goodwin L."/>
            <person name="Pitluck S."/>
            <person name="Peters L."/>
            <person name="Teshima H."/>
            <person name="Detter J.C."/>
            <person name="Han C."/>
            <person name="Tapia R."/>
            <person name="Land M."/>
            <person name="Hauser L."/>
            <person name="Kyrpides N."/>
            <person name="Ivanova N."/>
            <person name="Pagani I."/>
            <person name="Kitzmiller T."/>
            <person name="Lynd L."/>
            <person name="Izquierdo J."/>
            <person name="Woyke T."/>
        </authorList>
    </citation>
    <scope>NUCLEOTIDE SEQUENCE [LARGE SCALE GENOMIC DNA]</scope>
    <source>
        <strain evidence="10">DSM 19732 / NBRC 101661 / EBR45</strain>
    </source>
</reference>
<evidence type="ECO:0000313" key="10">
    <source>
        <dbReference type="Proteomes" id="UP000005435"/>
    </source>
</evidence>
<feature type="domain" description="RNA polymerase sigma factor 70 region 4 type 2" evidence="8">
    <location>
        <begin position="100"/>
        <end position="152"/>
    </location>
</feature>
<evidence type="ECO:0000256" key="4">
    <source>
        <dbReference type="ARBA" id="ARBA00023125"/>
    </source>
</evidence>
<evidence type="ECO:0000259" key="7">
    <source>
        <dbReference type="Pfam" id="PF04542"/>
    </source>
</evidence>
<dbReference type="Pfam" id="PF08281">
    <property type="entry name" value="Sigma70_r4_2"/>
    <property type="match status" value="1"/>
</dbReference>
<accession>G8M007</accession>
<dbReference type="AlphaFoldDB" id="G8M007"/>
<evidence type="ECO:0000256" key="6">
    <source>
        <dbReference type="RuleBase" id="RU000716"/>
    </source>
</evidence>
<dbReference type="Proteomes" id="UP000005435">
    <property type="component" value="Chromosome"/>
</dbReference>
<dbReference type="GO" id="GO:0016987">
    <property type="term" value="F:sigma factor activity"/>
    <property type="evidence" value="ECO:0007669"/>
    <property type="project" value="UniProtKB-KW"/>
</dbReference>
<dbReference type="Gene3D" id="1.10.1740.10">
    <property type="match status" value="1"/>
</dbReference>
<dbReference type="STRING" id="720554.Clocl_3653"/>
<keyword evidence="3 6" id="KW-0731">Sigma factor</keyword>
<dbReference type="InterPro" id="IPR000838">
    <property type="entry name" value="RNA_pol_sigma70_ECF_CS"/>
</dbReference>
<dbReference type="CDD" id="cd06171">
    <property type="entry name" value="Sigma70_r4"/>
    <property type="match status" value="1"/>
</dbReference>
<evidence type="ECO:0000256" key="1">
    <source>
        <dbReference type="ARBA" id="ARBA00010641"/>
    </source>
</evidence>
<dbReference type="PANTHER" id="PTHR43133">
    <property type="entry name" value="RNA POLYMERASE ECF-TYPE SIGMA FACTO"/>
    <property type="match status" value="1"/>
</dbReference>
<dbReference type="Pfam" id="PF04542">
    <property type="entry name" value="Sigma70_r2"/>
    <property type="match status" value="1"/>
</dbReference>
<protein>
    <recommendedName>
        <fullName evidence="6">RNA polymerase sigma factor</fullName>
    </recommendedName>
</protein>
<dbReference type="SUPFAM" id="SSF88946">
    <property type="entry name" value="Sigma2 domain of RNA polymerase sigma factors"/>
    <property type="match status" value="1"/>
</dbReference>
<reference evidence="9 10" key="2">
    <citation type="journal article" date="2012" name="Stand. Genomic Sci.">
        <title>Complete Genome Sequence of Clostridium clariflavum DSM 19732.</title>
        <authorList>
            <person name="Izquierdo J.A."/>
            <person name="Goodwin L."/>
            <person name="Davenport K.W."/>
            <person name="Teshima H."/>
            <person name="Bruce D."/>
            <person name="Detter C."/>
            <person name="Tapia R."/>
            <person name="Han S."/>
            <person name="Land M."/>
            <person name="Hauser L."/>
            <person name="Jeffries C.D."/>
            <person name="Han J."/>
            <person name="Pitluck S."/>
            <person name="Nolan M."/>
            <person name="Chen A."/>
            <person name="Huntemann M."/>
            <person name="Mavromatis K."/>
            <person name="Mikhailova N."/>
            <person name="Liolios K."/>
            <person name="Woyke T."/>
            <person name="Lynd L.R."/>
        </authorList>
    </citation>
    <scope>NUCLEOTIDE SEQUENCE [LARGE SCALE GENOMIC DNA]</scope>
    <source>
        <strain evidence="10">DSM 19732 / NBRC 101661 / EBR45</strain>
    </source>
</reference>
<dbReference type="InterPro" id="IPR039425">
    <property type="entry name" value="RNA_pol_sigma-70-like"/>
</dbReference>
<evidence type="ECO:0000313" key="9">
    <source>
        <dbReference type="EMBL" id="AEV70114.1"/>
    </source>
</evidence>
<organism evidence="9 10">
    <name type="scientific">Acetivibrio clariflavus (strain DSM 19732 / NBRC 101661 / EBR45)</name>
    <name type="common">Clostridium clariflavum</name>
    <dbReference type="NCBI Taxonomy" id="720554"/>
    <lineage>
        <taxon>Bacteria</taxon>
        <taxon>Bacillati</taxon>
        <taxon>Bacillota</taxon>
        <taxon>Clostridia</taxon>
        <taxon>Eubacteriales</taxon>
        <taxon>Oscillospiraceae</taxon>
        <taxon>Acetivibrio</taxon>
    </lineage>
</organism>
<dbReference type="InterPro" id="IPR013249">
    <property type="entry name" value="RNA_pol_sigma70_r4_t2"/>
</dbReference>
<keyword evidence="2 6" id="KW-0805">Transcription regulation</keyword>
<evidence type="ECO:0000256" key="3">
    <source>
        <dbReference type="ARBA" id="ARBA00023082"/>
    </source>
</evidence>
<dbReference type="GO" id="GO:0006950">
    <property type="term" value="P:response to stress"/>
    <property type="evidence" value="ECO:0007669"/>
    <property type="project" value="UniProtKB-ARBA"/>
</dbReference>
<keyword evidence="5 6" id="KW-0804">Transcription</keyword>
<dbReference type="InterPro" id="IPR013324">
    <property type="entry name" value="RNA_pol_sigma_r3/r4-like"/>
</dbReference>
<keyword evidence="4 6" id="KW-0238">DNA-binding</keyword>
<dbReference type="PANTHER" id="PTHR43133:SF51">
    <property type="entry name" value="RNA POLYMERASE SIGMA FACTOR"/>
    <property type="match status" value="1"/>
</dbReference>
<dbReference type="GO" id="GO:0006352">
    <property type="term" value="P:DNA-templated transcription initiation"/>
    <property type="evidence" value="ECO:0007669"/>
    <property type="project" value="InterPro"/>
</dbReference>
<dbReference type="RefSeq" id="WP_014256639.1">
    <property type="nucleotide sequence ID" value="NC_016627.1"/>
</dbReference>
<dbReference type="SUPFAM" id="SSF88659">
    <property type="entry name" value="Sigma3 and sigma4 domains of RNA polymerase sigma factors"/>
    <property type="match status" value="1"/>
</dbReference>
<evidence type="ECO:0000259" key="8">
    <source>
        <dbReference type="Pfam" id="PF08281"/>
    </source>
</evidence>
<dbReference type="InterPro" id="IPR036388">
    <property type="entry name" value="WH-like_DNA-bd_sf"/>
</dbReference>
<dbReference type="EMBL" id="CP003065">
    <property type="protein sequence ID" value="AEV70114.1"/>
    <property type="molecule type" value="Genomic_DNA"/>
</dbReference>
<feature type="domain" description="RNA polymerase sigma-70 region 2" evidence="7">
    <location>
        <begin position="16"/>
        <end position="82"/>
    </location>
</feature>
<dbReference type="PROSITE" id="PS01063">
    <property type="entry name" value="SIGMA70_ECF"/>
    <property type="match status" value="1"/>
</dbReference>
<dbReference type="HOGENOM" id="CLU_047691_3_1_9"/>
<comment type="similarity">
    <text evidence="1 6">Belongs to the sigma-70 factor family. ECF subfamily.</text>
</comment>
<dbReference type="InterPro" id="IPR013325">
    <property type="entry name" value="RNA_pol_sigma_r2"/>
</dbReference>
<dbReference type="InterPro" id="IPR014284">
    <property type="entry name" value="RNA_pol_sigma-70_dom"/>
</dbReference>
<gene>
    <name evidence="9" type="ordered locus">Clocl_3653</name>
</gene>
<dbReference type="InterPro" id="IPR007627">
    <property type="entry name" value="RNA_pol_sigma70_r2"/>
</dbReference>
<dbReference type="GO" id="GO:0003677">
    <property type="term" value="F:DNA binding"/>
    <property type="evidence" value="ECO:0007669"/>
    <property type="project" value="UniProtKB-KW"/>
</dbReference>
<sequence length="161" mass="19048">MLDLSFRPEDCMEEFVLKYENRLYRTAIAIIGNKADAEEIVQDVFVKVIEKCPIFQSPKHEIAWLIRVTVNLCKSRLRSSWWKKTVPLLESYPAQTEEQNYLMEAILSLPAKYRIVIHLFYYEGYTTKEIAEITEQKESTVRSLLTRARHKLKSFIEEELL</sequence>
<evidence type="ECO:0000256" key="2">
    <source>
        <dbReference type="ARBA" id="ARBA00023015"/>
    </source>
</evidence>
<dbReference type="OrthoDB" id="9795666at2"/>